<evidence type="ECO:0008006" key="3">
    <source>
        <dbReference type="Google" id="ProtNLM"/>
    </source>
</evidence>
<evidence type="ECO:0000313" key="2">
    <source>
        <dbReference type="Proteomes" id="UP001417504"/>
    </source>
</evidence>
<name>A0AAP0PM85_9MAGN</name>
<proteinExistence type="predicted"/>
<keyword evidence="2" id="KW-1185">Reference proteome</keyword>
<protein>
    <recommendedName>
        <fullName evidence="3">Aminotransferase-like plant mobile domain-containing protein</fullName>
    </recommendedName>
</protein>
<organism evidence="1 2">
    <name type="scientific">Stephania japonica</name>
    <dbReference type="NCBI Taxonomy" id="461633"/>
    <lineage>
        <taxon>Eukaryota</taxon>
        <taxon>Viridiplantae</taxon>
        <taxon>Streptophyta</taxon>
        <taxon>Embryophyta</taxon>
        <taxon>Tracheophyta</taxon>
        <taxon>Spermatophyta</taxon>
        <taxon>Magnoliopsida</taxon>
        <taxon>Ranunculales</taxon>
        <taxon>Menispermaceae</taxon>
        <taxon>Menispermoideae</taxon>
        <taxon>Cissampelideae</taxon>
        <taxon>Stephania</taxon>
    </lineage>
</organism>
<dbReference type="AlphaFoldDB" id="A0AAP0PM85"/>
<gene>
    <name evidence="1" type="ORF">Sjap_005804</name>
</gene>
<dbReference type="EMBL" id="JBBNAE010000002">
    <property type="protein sequence ID" value="KAK9145901.1"/>
    <property type="molecule type" value="Genomic_DNA"/>
</dbReference>
<comment type="caution">
    <text evidence="1">The sequence shown here is derived from an EMBL/GenBank/DDBJ whole genome shotgun (WGS) entry which is preliminary data.</text>
</comment>
<dbReference type="Proteomes" id="UP001417504">
    <property type="component" value="Unassembled WGS sequence"/>
</dbReference>
<accession>A0AAP0PM85</accession>
<reference evidence="1 2" key="1">
    <citation type="submission" date="2024-01" db="EMBL/GenBank/DDBJ databases">
        <title>Genome assemblies of Stephania.</title>
        <authorList>
            <person name="Yang L."/>
        </authorList>
    </citation>
    <scope>NUCLEOTIDE SEQUENCE [LARGE SCALE GENOMIC DNA]</scope>
    <source>
        <strain evidence="1">QJT</strain>
        <tissue evidence="1">Leaf</tissue>
    </source>
</reference>
<sequence length="82" mass="9134">MKVATLAFLYRQLSIASHASPDVYPSPECLVQAYLLYLLGTTLFLNKSGRKVSLSLLQLLEHVDKIGSYAWGLQHLHSCTVN</sequence>
<evidence type="ECO:0000313" key="1">
    <source>
        <dbReference type="EMBL" id="KAK9145901.1"/>
    </source>
</evidence>